<dbReference type="InterPro" id="IPR003265">
    <property type="entry name" value="HhH-GPD_domain"/>
</dbReference>
<proteinExistence type="predicted"/>
<sequence>MNEQVCLHLNPGDRQLQKLAGSDPSMGALMNAVGELRIPLRTDYFDALVRSIIGQQISVKAAVTVRARLKEAAGVLTPAKVLSLDPEVLRGAGVSPTKISYMHDLSSRITSGELDLQRLPRMDNDEVLVALTAVKGIGRWTADMFLIHSLGRMDVLVMGDAGLQRAARWLHRLPEHGQRKYLEQVGHLWVPYGTAASLYLWEAINLGWVDSGQGPEVWIDNHNI</sequence>
<accession>A0ABV5BDC4</accession>
<dbReference type="PANTHER" id="PTHR43003">
    <property type="entry name" value="DNA-3-METHYLADENINE GLYCOSYLASE"/>
    <property type="match status" value="1"/>
</dbReference>
<dbReference type="Proteomes" id="UP001580407">
    <property type="component" value="Unassembled WGS sequence"/>
</dbReference>
<dbReference type="EMBL" id="JBHILM010000018">
    <property type="protein sequence ID" value="MFB5682526.1"/>
    <property type="molecule type" value="Genomic_DNA"/>
</dbReference>
<feature type="domain" description="HhH-GPD" evidence="5">
    <location>
        <begin position="53"/>
        <end position="204"/>
    </location>
</feature>
<name>A0ABV5BDC4_9BACL</name>
<dbReference type="InterPro" id="IPR051912">
    <property type="entry name" value="Alkylbase_DNA_Glycosylase/TA"/>
</dbReference>
<comment type="catalytic activity">
    <reaction evidence="1">
        <text>Hydrolysis of alkylated DNA, releasing 3-methyladenine, 3-methylguanine, 7-methylguanine and 7-methyladenine.</text>
        <dbReference type="EC" id="3.2.2.21"/>
    </reaction>
</comment>
<evidence type="ECO:0000256" key="4">
    <source>
        <dbReference type="ARBA" id="ARBA00023204"/>
    </source>
</evidence>
<evidence type="ECO:0000256" key="3">
    <source>
        <dbReference type="ARBA" id="ARBA00022763"/>
    </source>
</evidence>
<evidence type="ECO:0000259" key="5">
    <source>
        <dbReference type="SMART" id="SM00478"/>
    </source>
</evidence>
<dbReference type="Gene3D" id="1.10.1670.40">
    <property type="match status" value="1"/>
</dbReference>
<dbReference type="InterPro" id="IPR011257">
    <property type="entry name" value="DNA_glycosylase"/>
</dbReference>
<organism evidence="6 7">
    <name type="scientific">Paenibacillus terreus</name>
    <dbReference type="NCBI Taxonomy" id="1387834"/>
    <lineage>
        <taxon>Bacteria</taxon>
        <taxon>Bacillati</taxon>
        <taxon>Bacillota</taxon>
        <taxon>Bacilli</taxon>
        <taxon>Bacillales</taxon>
        <taxon>Paenibacillaceae</taxon>
        <taxon>Paenibacillus</taxon>
    </lineage>
</organism>
<evidence type="ECO:0000256" key="2">
    <source>
        <dbReference type="ARBA" id="ARBA00012000"/>
    </source>
</evidence>
<dbReference type="EC" id="3.2.2.21" evidence="2"/>
<keyword evidence="3" id="KW-0227">DNA damage</keyword>
<dbReference type="PANTHER" id="PTHR43003:SF5">
    <property type="entry name" value="DNA-3-METHYLADENINE GLYCOSYLASE"/>
    <property type="match status" value="1"/>
</dbReference>
<reference evidence="6 7" key="1">
    <citation type="submission" date="2024-09" db="EMBL/GenBank/DDBJ databases">
        <authorList>
            <person name="Ruan L."/>
        </authorList>
    </citation>
    <scope>NUCLEOTIDE SEQUENCE [LARGE SCALE GENOMIC DNA]</scope>
    <source>
        <strain evidence="6 7">D33</strain>
    </source>
</reference>
<dbReference type="Pfam" id="PF00730">
    <property type="entry name" value="HhH-GPD"/>
    <property type="match status" value="1"/>
</dbReference>
<evidence type="ECO:0000313" key="7">
    <source>
        <dbReference type="Proteomes" id="UP001580407"/>
    </source>
</evidence>
<keyword evidence="7" id="KW-1185">Reference proteome</keyword>
<keyword evidence="4" id="KW-0234">DNA repair</keyword>
<dbReference type="Gene3D" id="1.10.340.30">
    <property type="entry name" value="Hypothetical protein, domain 2"/>
    <property type="match status" value="1"/>
</dbReference>
<dbReference type="RefSeq" id="WP_375526284.1">
    <property type="nucleotide sequence ID" value="NZ_JBHILM010000018.1"/>
</dbReference>
<comment type="caution">
    <text evidence="6">The sequence shown here is derived from an EMBL/GenBank/DDBJ whole genome shotgun (WGS) entry which is preliminary data.</text>
</comment>
<dbReference type="SMART" id="SM00478">
    <property type="entry name" value="ENDO3c"/>
    <property type="match status" value="1"/>
</dbReference>
<evidence type="ECO:0000256" key="1">
    <source>
        <dbReference type="ARBA" id="ARBA00000086"/>
    </source>
</evidence>
<protein>
    <recommendedName>
        <fullName evidence="2">DNA-3-methyladenine glycosylase II</fullName>
        <ecNumber evidence="2">3.2.2.21</ecNumber>
    </recommendedName>
</protein>
<gene>
    <name evidence="6" type="ORF">ACE3NQ_16490</name>
</gene>
<evidence type="ECO:0000313" key="6">
    <source>
        <dbReference type="EMBL" id="MFB5682526.1"/>
    </source>
</evidence>
<dbReference type="CDD" id="cd00056">
    <property type="entry name" value="ENDO3c"/>
    <property type="match status" value="1"/>
</dbReference>
<dbReference type="SUPFAM" id="SSF48150">
    <property type="entry name" value="DNA-glycosylase"/>
    <property type="match status" value="1"/>
</dbReference>